<name>A0A0N5CDH0_STREA</name>
<accession>A0A0N5CDH0</accession>
<protein>
    <submittedName>
        <fullName evidence="2">Homeobox protein 2-like</fullName>
    </submittedName>
</protein>
<reference evidence="2" key="1">
    <citation type="submission" date="2017-02" db="UniProtKB">
        <authorList>
            <consortium name="WormBaseParasite"/>
        </authorList>
    </citation>
    <scope>IDENTIFICATION</scope>
</reference>
<evidence type="ECO:0000313" key="1">
    <source>
        <dbReference type="Proteomes" id="UP000046392"/>
    </source>
</evidence>
<organism evidence="1 2">
    <name type="scientific">Strongyloides papillosus</name>
    <name type="common">Intestinal threadworm</name>
    <dbReference type="NCBI Taxonomy" id="174720"/>
    <lineage>
        <taxon>Eukaryota</taxon>
        <taxon>Metazoa</taxon>
        <taxon>Ecdysozoa</taxon>
        <taxon>Nematoda</taxon>
        <taxon>Chromadorea</taxon>
        <taxon>Rhabditida</taxon>
        <taxon>Tylenchina</taxon>
        <taxon>Panagrolaimomorpha</taxon>
        <taxon>Strongyloidoidea</taxon>
        <taxon>Strongyloididae</taxon>
        <taxon>Strongyloides</taxon>
    </lineage>
</organism>
<dbReference type="WBParaSite" id="SPAL_0001591400.1">
    <property type="protein sequence ID" value="SPAL_0001591400.1"/>
    <property type="gene ID" value="SPAL_0001591400"/>
</dbReference>
<keyword evidence="1" id="KW-1185">Reference proteome</keyword>
<proteinExistence type="predicted"/>
<dbReference type="STRING" id="174720.A0A0N5CDH0"/>
<dbReference type="AlphaFoldDB" id="A0A0N5CDH0"/>
<sequence length="241" mass="27060">MNLDNQPNGAALLLAAAAMTRTLNAADMSHLFSSTEAKLILEEHARNVHLHEQLNIKNEKNQKSKKKNVSKSSYQNNNSIAAVVAHLTSSSDIKKDISFDNSTPLNSNTCSPTVSEPDIMGIIKKDSITSSPLSNLANDENDILTSNSVTLNVQSSEKWSKRKMNDSRKSNEKVRVDNDNTYEDNLDGKKNNELDISNNRVPHHRIKDRRKVTLEIMRKISAEVSFIIKYFILWITLNANI</sequence>
<dbReference type="Proteomes" id="UP000046392">
    <property type="component" value="Unplaced"/>
</dbReference>
<evidence type="ECO:0000313" key="2">
    <source>
        <dbReference type="WBParaSite" id="SPAL_0001591400.1"/>
    </source>
</evidence>